<evidence type="ECO:0000313" key="2">
    <source>
        <dbReference type="EMBL" id="TAA46023.1"/>
    </source>
</evidence>
<dbReference type="EMBL" id="SHLY01000003">
    <property type="protein sequence ID" value="TAA46023.1"/>
    <property type="molecule type" value="Genomic_DNA"/>
</dbReference>
<protein>
    <submittedName>
        <fullName evidence="2">DUF4893 domain-containing protein</fullName>
    </submittedName>
</protein>
<accession>A0ABY1WPL6</accession>
<dbReference type="Pfam" id="PF16233">
    <property type="entry name" value="DUF4893"/>
    <property type="match status" value="1"/>
</dbReference>
<keyword evidence="3" id="KW-1185">Reference proteome</keyword>
<dbReference type="Proteomes" id="UP000292544">
    <property type="component" value="Unassembled WGS sequence"/>
</dbReference>
<reference evidence="3" key="1">
    <citation type="submission" date="2019-02" db="EMBL/GenBank/DDBJ databases">
        <title>Draft genome sequence of Muricauda sp. 176CP4-71.</title>
        <authorList>
            <person name="Park J.-S."/>
        </authorList>
    </citation>
    <scope>NUCLEOTIDE SEQUENCE [LARGE SCALE GENOMIC DNA]</scope>
    <source>
        <strain evidence="3">176GS2-150</strain>
    </source>
</reference>
<feature type="signal peptide" evidence="1">
    <location>
        <begin position="1"/>
        <end position="21"/>
    </location>
</feature>
<name>A0ABY1WPL6_9GAMM</name>
<proteinExistence type="predicted"/>
<gene>
    <name evidence="2" type="ORF">EXY25_11815</name>
</gene>
<evidence type="ECO:0000256" key="1">
    <source>
        <dbReference type="SAM" id="SignalP"/>
    </source>
</evidence>
<comment type="caution">
    <text evidence="2">The sequence shown here is derived from an EMBL/GenBank/DDBJ whole genome shotgun (WGS) entry which is preliminary data.</text>
</comment>
<evidence type="ECO:0000313" key="3">
    <source>
        <dbReference type="Proteomes" id="UP000292544"/>
    </source>
</evidence>
<keyword evidence="1" id="KW-0732">Signal</keyword>
<sequence length="196" mass="22429">MVEIKNIVCACALLISFAVHADNEWRSYAQENDSVKIDNIFANIDFANTQKFSEFMQEYDELARIKTLLAQPNLPINAEGLLGDWRCRSIQVDNSGIYSYRYFNCKISQTEQNQLLFEKLSGSQKKTGYLFQDSSTDWVFLGGASVNDEPQLHYSGISSESNREYDVIGKLVQKKDKLVIAFDADNSSYELYELIR</sequence>
<organism evidence="2 3">
    <name type="scientific">Corallincola spongiicola</name>
    <dbReference type="NCBI Taxonomy" id="2520508"/>
    <lineage>
        <taxon>Bacteria</taxon>
        <taxon>Pseudomonadati</taxon>
        <taxon>Pseudomonadota</taxon>
        <taxon>Gammaproteobacteria</taxon>
        <taxon>Alteromonadales</taxon>
        <taxon>Psychromonadaceae</taxon>
        <taxon>Corallincola</taxon>
    </lineage>
</organism>
<dbReference type="InterPro" id="IPR032609">
    <property type="entry name" value="DUF4893"/>
</dbReference>
<feature type="chain" id="PRO_5047153595" evidence="1">
    <location>
        <begin position="22"/>
        <end position="196"/>
    </location>
</feature>